<organism evidence="1 2">
    <name type="scientific">Dryococelus australis</name>
    <dbReference type="NCBI Taxonomy" id="614101"/>
    <lineage>
        <taxon>Eukaryota</taxon>
        <taxon>Metazoa</taxon>
        <taxon>Ecdysozoa</taxon>
        <taxon>Arthropoda</taxon>
        <taxon>Hexapoda</taxon>
        <taxon>Insecta</taxon>
        <taxon>Pterygota</taxon>
        <taxon>Neoptera</taxon>
        <taxon>Polyneoptera</taxon>
        <taxon>Phasmatodea</taxon>
        <taxon>Verophasmatodea</taxon>
        <taxon>Anareolatae</taxon>
        <taxon>Phasmatidae</taxon>
        <taxon>Eurycanthinae</taxon>
        <taxon>Dryococelus</taxon>
    </lineage>
</organism>
<evidence type="ECO:0000313" key="2">
    <source>
        <dbReference type="Proteomes" id="UP001159363"/>
    </source>
</evidence>
<reference evidence="1 2" key="1">
    <citation type="submission" date="2023-02" db="EMBL/GenBank/DDBJ databases">
        <title>LHISI_Scaffold_Assembly.</title>
        <authorList>
            <person name="Stuart O.P."/>
            <person name="Cleave R."/>
            <person name="Magrath M.J.L."/>
            <person name="Mikheyev A.S."/>
        </authorList>
    </citation>
    <scope>NUCLEOTIDE SEQUENCE [LARGE SCALE GENOMIC DNA]</scope>
    <source>
        <strain evidence="1">Daus_M_001</strain>
        <tissue evidence="1">Leg muscle</tissue>
    </source>
</reference>
<protein>
    <submittedName>
        <fullName evidence="1">Uncharacterized protein</fullName>
    </submittedName>
</protein>
<name>A0ABQ9H131_9NEOP</name>
<dbReference type="EMBL" id="JARBHB010000008">
    <property type="protein sequence ID" value="KAJ8877998.1"/>
    <property type="molecule type" value="Genomic_DNA"/>
</dbReference>
<dbReference type="Proteomes" id="UP001159363">
    <property type="component" value="Chromosome 7"/>
</dbReference>
<sequence length="253" mass="29630">MTKMGLRKRSRRTYTKQYYLPKGVSRVKLESSLQINVCQVLVWPQKMPEADMLIIHRFLDHTHTKVYLNPDFSITKMFSLYQDYCKEQSVLPRNEELYRKRFVEALNLSFKKPKNDTCGKCDRHELVLKSSKDVVELEQIHLELAESSYEEKRRDKLHSKGNYDSITMSFDLHKCLPTPLLMSGSAICRVHLMRLLVNIYSDSCPGQYLNIFVAVMLLNHMQTLHIQDRTLVINYKFLEPGHTHIGGYHACCN</sequence>
<keyword evidence="2" id="KW-1185">Reference proteome</keyword>
<comment type="caution">
    <text evidence="1">The sequence shown here is derived from an EMBL/GenBank/DDBJ whole genome shotgun (WGS) entry which is preliminary data.</text>
</comment>
<accession>A0ABQ9H131</accession>
<proteinExistence type="predicted"/>
<evidence type="ECO:0000313" key="1">
    <source>
        <dbReference type="EMBL" id="KAJ8877998.1"/>
    </source>
</evidence>
<gene>
    <name evidence="1" type="ORF">PR048_022461</name>
</gene>